<dbReference type="PROSITE" id="PS50956">
    <property type="entry name" value="HTH_ASNC_2"/>
    <property type="match status" value="1"/>
</dbReference>
<keyword evidence="2" id="KW-0238">DNA-binding</keyword>
<gene>
    <name evidence="5" type="ORF">E6C48_15620</name>
</gene>
<keyword evidence="3" id="KW-0804">Transcription</keyword>
<evidence type="ECO:0000256" key="2">
    <source>
        <dbReference type="ARBA" id="ARBA00023125"/>
    </source>
</evidence>
<dbReference type="InterPro" id="IPR019885">
    <property type="entry name" value="Tscrpt_reg_HTH_AsnC-type_CS"/>
</dbReference>
<keyword evidence="1" id="KW-0805">Transcription regulation</keyword>
<dbReference type="InterPro" id="IPR011008">
    <property type="entry name" value="Dimeric_a/b-barrel"/>
</dbReference>
<evidence type="ECO:0000313" key="5">
    <source>
        <dbReference type="EMBL" id="THF56021.1"/>
    </source>
</evidence>
<comment type="caution">
    <text evidence="5">The sequence shown here is derived from an EMBL/GenBank/DDBJ whole genome shotgun (WGS) entry which is preliminary data.</text>
</comment>
<dbReference type="InterPro" id="IPR000485">
    <property type="entry name" value="AsnC-type_HTH_dom"/>
</dbReference>
<dbReference type="EMBL" id="SSNY01000009">
    <property type="protein sequence ID" value="THF56021.1"/>
    <property type="molecule type" value="Genomic_DNA"/>
</dbReference>
<dbReference type="InterPro" id="IPR011991">
    <property type="entry name" value="ArsR-like_HTH"/>
</dbReference>
<accession>A0ABY2Q4W2</accession>
<dbReference type="InterPro" id="IPR036390">
    <property type="entry name" value="WH_DNA-bd_sf"/>
</dbReference>
<dbReference type="Gene3D" id="3.30.70.920">
    <property type="match status" value="1"/>
</dbReference>
<evidence type="ECO:0000256" key="1">
    <source>
        <dbReference type="ARBA" id="ARBA00023015"/>
    </source>
</evidence>
<dbReference type="RefSeq" id="WP_136358849.1">
    <property type="nucleotide sequence ID" value="NZ_SSNY01000009.1"/>
</dbReference>
<protein>
    <submittedName>
        <fullName evidence="5">Lrp/AsnC family transcriptional regulator</fullName>
    </submittedName>
</protein>
<dbReference type="Gene3D" id="1.10.10.10">
    <property type="entry name" value="Winged helix-like DNA-binding domain superfamily/Winged helix DNA-binding domain"/>
    <property type="match status" value="1"/>
</dbReference>
<dbReference type="CDD" id="cd00090">
    <property type="entry name" value="HTH_ARSR"/>
    <property type="match status" value="1"/>
</dbReference>
<name>A0ABY2Q4W2_9HYPH</name>
<dbReference type="PRINTS" id="PR00033">
    <property type="entry name" value="HTHASNC"/>
</dbReference>
<proteinExistence type="predicted"/>
<dbReference type="InterPro" id="IPR036388">
    <property type="entry name" value="WH-like_DNA-bd_sf"/>
</dbReference>
<dbReference type="PANTHER" id="PTHR30154:SF34">
    <property type="entry name" value="TRANSCRIPTIONAL REGULATOR AZLB"/>
    <property type="match status" value="1"/>
</dbReference>
<dbReference type="SUPFAM" id="SSF54909">
    <property type="entry name" value="Dimeric alpha+beta barrel"/>
    <property type="match status" value="1"/>
</dbReference>
<dbReference type="Pfam" id="PF01037">
    <property type="entry name" value="AsnC_trans_reg"/>
    <property type="match status" value="1"/>
</dbReference>
<dbReference type="InterPro" id="IPR019887">
    <property type="entry name" value="Tscrpt_reg_AsnC/Lrp_C"/>
</dbReference>
<evidence type="ECO:0000313" key="6">
    <source>
        <dbReference type="Proteomes" id="UP000306441"/>
    </source>
</evidence>
<dbReference type="PANTHER" id="PTHR30154">
    <property type="entry name" value="LEUCINE-RESPONSIVE REGULATORY PROTEIN"/>
    <property type="match status" value="1"/>
</dbReference>
<reference evidence="5 6" key="1">
    <citation type="submission" date="2019-04" db="EMBL/GenBank/DDBJ databases">
        <title>Mesorhizobium composti sp. nov., isolated from compost.</title>
        <authorList>
            <person name="Lin S.-Y."/>
            <person name="Hameed A."/>
            <person name="Hsieh Y.-T."/>
            <person name="Young C.-C."/>
        </authorList>
    </citation>
    <scope>NUCLEOTIDE SEQUENCE [LARGE SCALE GENOMIC DNA]</scope>
    <source>
        <strain evidence="5 6">CC-YTH430</strain>
    </source>
</reference>
<evidence type="ECO:0000259" key="4">
    <source>
        <dbReference type="PROSITE" id="PS50956"/>
    </source>
</evidence>
<dbReference type="Pfam" id="PF13412">
    <property type="entry name" value="HTH_24"/>
    <property type="match status" value="1"/>
</dbReference>
<evidence type="ECO:0000256" key="3">
    <source>
        <dbReference type="ARBA" id="ARBA00023163"/>
    </source>
</evidence>
<organism evidence="5 6">
    <name type="scientific">Ollibium composti</name>
    <dbReference type="NCBI Taxonomy" id="2675109"/>
    <lineage>
        <taxon>Bacteria</taxon>
        <taxon>Pseudomonadati</taxon>
        <taxon>Pseudomonadota</taxon>
        <taxon>Alphaproteobacteria</taxon>
        <taxon>Hyphomicrobiales</taxon>
        <taxon>Phyllobacteriaceae</taxon>
        <taxon>Ollibium</taxon>
    </lineage>
</organism>
<dbReference type="InterPro" id="IPR019888">
    <property type="entry name" value="Tscrpt_reg_AsnC-like"/>
</dbReference>
<dbReference type="Proteomes" id="UP000306441">
    <property type="component" value="Unassembled WGS sequence"/>
</dbReference>
<feature type="domain" description="HTH asnC-type" evidence="4">
    <location>
        <begin position="7"/>
        <end position="68"/>
    </location>
</feature>
<dbReference type="SMART" id="SM00344">
    <property type="entry name" value="HTH_ASNC"/>
    <property type="match status" value="1"/>
</dbReference>
<dbReference type="PROSITE" id="PS00519">
    <property type="entry name" value="HTH_ASNC_1"/>
    <property type="match status" value="1"/>
</dbReference>
<keyword evidence="6" id="KW-1185">Reference proteome</keyword>
<sequence length="158" mass="17604">MLQKADLDAIDWKILRELQEDGRMTNVELSRRVGISAPPCLRRVRRLEETGIIRGYRALLNAPALGMDVVAFCLIGLKHQSETELKVFADLTRGWPIVRGAWMVSGESDFLLHCVASDLATFQSFVIEALTSTPNVDTVRTALTIRKVKDEGLVEIPA</sequence>
<dbReference type="SUPFAM" id="SSF46785">
    <property type="entry name" value="Winged helix' DNA-binding domain"/>
    <property type="match status" value="1"/>
</dbReference>